<dbReference type="EC" id="2.5.1.19" evidence="3"/>
<comment type="caution">
    <text evidence="10">The sequence shown here is derived from an EMBL/GenBank/DDBJ whole genome shotgun (WGS) entry which is preliminary data.</text>
</comment>
<organism evidence="10 11">
    <name type="scientific">Frigoriflavimonas asaccharolytica</name>
    <dbReference type="NCBI Taxonomy" id="2735899"/>
    <lineage>
        <taxon>Bacteria</taxon>
        <taxon>Pseudomonadati</taxon>
        <taxon>Bacteroidota</taxon>
        <taxon>Flavobacteriia</taxon>
        <taxon>Flavobacteriales</taxon>
        <taxon>Weeksellaceae</taxon>
        <taxon>Frigoriflavimonas</taxon>
    </lineage>
</organism>
<dbReference type="Proteomes" id="UP000610746">
    <property type="component" value="Unassembled WGS sequence"/>
</dbReference>
<dbReference type="PROSITE" id="PS00885">
    <property type="entry name" value="EPSP_SYNTHASE_2"/>
    <property type="match status" value="1"/>
</dbReference>
<dbReference type="Gene3D" id="3.65.10.10">
    <property type="entry name" value="Enolpyruvate transferase domain"/>
    <property type="match status" value="3"/>
</dbReference>
<evidence type="ECO:0000256" key="5">
    <source>
        <dbReference type="ARBA" id="ARBA00022679"/>
    </source>
</evidence>
<dbReference type="Pfam" id="PF00275">
    <property type="entry name" value="EPSP_synthase"/>
    <property type="match status" value="1"/>
</dbReference>
<comment type="pathway">
    <text evidence="1">Metabolic intermediate biosynthesis; chorismate biosynthesis; chorismate from D-erythrose 4-phosphate and phosphoenolpyruvate: step 6/7.</text>
</comment>
<evidence type="ECO:0000256" key="8">
    <source>
        <dbReference type="ARBA" id="ARBA00044633"/>
    </source>
</evidence>
<dbReference type="PANTHER" id="PTHR21090:SF5">
    <property type="entry name" value="PENTAFUNCTIONAL AROM POLYPEPTIDE"/>
    <property type="match status" value="1"/>
</dbReference>
<accession>A0A8J8GBP5</accession>
<evidence type="ECO:0000256" key="4">
    <source>
        <dbReference type="ARBA" id="ARBA00022605"/>
    </source>
</evidence>
<dbReference type="EMBL" id="JABSNO010000024">
    <property type="protein sequence ID" value="NRS93597.1"/>
    <property type="molecule type" value="Genomic_DNA"/>
</dbReference>
<evidence type="ECO:0000256" key="3">
    <source>
        <dbReference type="ARBA" id="ARBA00012450"/>
    </source>
</evidence>
<reference evidence="10" key="1">
    <citation type="submission" date="2020-05" db="EMBL/GenBank/DDBJ databases">
        <title>Genomic Encyclopedia of Type Strains, Phase IV (KMG-V): Genome sequencing to study the core and pangenomes of soil and plant-associated prokaryotes.</title>
        <authorList>
            <person name="Whitman W."/>
        </authorList>
    </citation>
    <scope>NUCLEOTIDE SEQUENCE</scope>
    <source>
        <strain evidence="10">16F</strain>
    </source>
</reference>
<comment type="similarity">
    <text evidence="2">Belongs to the EPSP synthase family.</text>
</comment>
<dbReference type="InterPro" id="IPR013792">
    <property type="entry name" value="RNA3'P_cycl/enolpyr_Trfase_a/b"/>
</dbReference>
<evidence type="ECO:0000256" key="1">
    <source>
        <dbReference type="ARBA" id="ARBA00004811"/>
    </source>
</evidence>
<keyword evidence="5 10" id="KW-0808">Transferase</keyword>
<dbReference type="PANTHER" id="PTHR21090">
    <property type="entry name" value="AROM/DEHYDROQUINATE SYNTHASE"/>
    <property type="match status" value="1"/>
</dbReference>
<dbReference type="InterPro" id="IPR006264">
    <property type="entry name" value="EPSP_synthase"/>
</dbReference>
<keyword evidence="4" id="KW-0028">Amino-acid biosynthesis</keyword>
<evidence type="ECO:0000256" key="6">
    <source>
        <dbReference type="ARBA" id="ARBA00023141"/>
    </source>
</evidence>
<sequence length="410" mass="46315">MILKKSKLIPNQTITITGSKSISNRLLILEKLYENIRISNLSNAEDTVLLQKALEKNEEIVDVHHAGTAMRFLSSYFAIMEGKTTILTGSDRMKKRPIKDLVNALRDLGADIEYLEKEGFPPLKIVGKKITKSEVKISANISSQFITSLLLIGAKLENGLKLELEGKITSLPYLEMTTKILKDVGIDYHWIENIISIDKKTENSQERLIFYKVESDWSSASYFYSLCAVGRQTISLENFKNYSIQGDSRLKEIFLNNFGINTISDSGSNEISLSFSNSLFSYPEIIKLDLNDCPDIAQTLCVTAAILKIPFYFTGLETLKIKETDRLLALKIELKKIGCIVEITENSIRSVAFCQPENNISIATYNDHRMAMSFAPYCLVNELPIENSIVVEKSYPDFWKDLQAITENLN</sequence>
<dbReference type="AlphaFoldDB" id="A0A8J8GBP5"/>
<evidence type="ECO:0000256" key="7">
    <source>
        <dbReference type="ARBA" id="ARBA00030046"/>
    </source>
</evidence>
<feature type="domain" description="Enolpyruvate transferase" evidence="9">
    <location>
        <begin position="53"/>
        <end position="402"/>
    </location>
</feature>
<dbReference type="InterPro" id="IPR023193">
    <property type="entry name" value="EPSP_synthase_CS"/>
</dbReference>
<dbReference type="GO" id="GO:0009073">
    <property type="term" value="P:aromatic amino acid family biosynthetic process"/>
    <property type="evidence" value="ECO:0007669"/>
    <property type="project" value="UniProtKB-KW"/>
</dbReference>
<dbReference type="PIRSF" id="PIRSF000505">
    <property type="entry name" value="EPSPS"/>
    <property type="match status" value="1"/>
</dbReference>
<dbReference type="RefSeq" id="WP_173780149.1">
    <property type="nucleotide sequence ID" value="NZ_JABSNO010000024.1"/>
</dbReference>
<dbReference type="InterPro" id="IPR036968">
    <property type="entry name" value="Enolpyruvate_Tfrase_sf"/>
</dbReference>
<gene>
    <name evidence="10" type="ORF">HNQ03_002688</name>
</gene>
<evidence type="ECO:0000313" key="11">
    <source>
        <dbReference type="Proteomes" id="UP000610746"/>
    </source>
</evidence>
<protein>
    <recommendedName>
        <fullName evidence="3">3-phosphoshikimate 1-carboxyvinyltransferase</fullName>
        <ecNumber evidence="3">2.5.1.19</ecNumber>
    </recommendedName>
    <alternativeName>
        <fullName evidence="7">5-enolpyruvylshikimate-3-phosphate synthase</fullName>
    </alternativeName>
</protein>
<dbReference type="SUPFAM" id="SSF55205">
    <property type="entry name" value="EPT/RTPC-like"/>
    <property type="match status" value="1"/>
</dbReference>
<comment type="catalytic activity">
    <reaction evidence="8">
        <text>3-phosphoshikimate + phosphoenolpyruvate = 5-O-(1-carboxyvinyl)-3-phosphoshikimate + phosphate</text>
        <dbReference type="Rhea" id="RHEA:21256"/>
        <dbReference type="ChEBI" id="CHEBI:43474"/>
        <dbReference type="ChEBI" id="CHEBI:57701"/>
        <dbReference type="ChEBI" id="CHEBI:58702"/>
        <dbReference type="ChEBI" id="CHEBI:145989"/>
        <dbReference type="EC" id="2.5.1.19"/>
    </reaction>
    <physiologicalReaction direction="left-to-right" evidence="8">
        <dbReference type="Rhea" id="RHEA:21257"/>
    </physiologicalReaction>
</comment>
<dbReference type="GO" id="GO:0003866">
    <property type="term" value="F:3-phosphoshikimate 1-carboxyvinyltransferase activity"/>
    <property type="evidence" value="ECO:0007669"/>
    <property type="project" value="UniProtKB-EC"/>
</dbReference>
<evidence type="ECO:0000259" key="9">
    <source>
        <dbReference type="Pfam" id="PF00275"/>
    </source>
</evidence>
<dbReference type="GO" id="GO:0009423">
    <property type="term" value="P:chorismate biosynthetic process"/>
    <property type="evidence" value="ECO:0007669"/>
    <property type="project" value="UniProtKB-UniPathway"/>
</dbReference>
<evidence type="ECO:0000256" key="2">
    <source>
        <dbReference type="ARBA" id="ARBA00009948"/>
    </source>
</evidence>
<evidence type="ECO:0000313" key="10">
    <source>
        <dbReference type="EMBL" id="NRS93597.1"/>
    </source>
</evidence>
<name>A0A8J8GBP5_9FLAO</name>
<keyword evidence="6" id="KW-0057">Aromatic amino acid biosynthesis</keyword>
<dbReference type="GO" id="GO:0008652">
    <property type="term" value="P:amino acid biosynthetic process"/>
    <property type="evidence" value="ECO:0007669"/>
    <property type="project" value="UniProtKB-KW"/>
</dbReference>
<proteinExistence type="inferred from homology"/>
<dbReference type="InterPro" id="IPR001986">
    <property type="entry name" value="Enolpyruvate_Tfrase_dom"/>
</dbReference>
<dbReference type="UniPathway" id="UPA00053">
    <property type="reaction ID" value="UER00089"/>
</dbReference>
<keyword evidence="11" id="KW-1185">Reference proteome</keyword>